<sequence>MSALQKALNDFRARQAGVAATQVKDAESKKKKAAPKREPKAGRGGRGGRGRGRGAATEAAGAAPDKGWQTARLSRGGVPLAKQLKDVLDLLLEVRVPLGVEEIEERSKHSAADGTPLAEALRASAKVDALEDGRFRYKATHEVAGREGLLALLQRAPDGTRLGDLRDAYPGAADDAAALAAEGQIWLLPGGDTFDSAAFPRLVAPMPVSEDIAAQWHATEVPADPATLEEELRRAGVVPAVRAGVRRRAPPPPKERKKRAYRPRHVTNVHMPELFRDAAPSQID</sequence>
<comment type="caution">
    <text evidence="9">The sequence shown here is derived from an EMBL/GenBank/DDBJ whole genome shotgun (WGS) entry which is preliminary data.</text>
</comment>
<gene>
    <name evidence="9" type="ORF">WJX81_004856</name>
</gene>
<name>A0AAW1RCV6_9CHLO</name>
<evidence type="ECO:0000256" key="4">
    <source>
        <dbReference type="ARBA" id="ARBA00023163"/>
    </source>
</evidence>
<keyword evidence="5" id="KW-0539">Nucleus</keyword>
<dbReference type="PROSITE" id="PS51351">
    <property type="entry name" value="TFIIE_BETA_C"/>
    <property type="match status" value="1"/>
</dbReference>
<keyword evidence="10" id="KW-1185">Reference proteome</keyword>
<evidence type="ECO:0000313" key="10">
    <source>
        <dbReference type="Proteomes" id="UP001445335"/>
    </source>
</evidence>
<feature type="domain" description="TFIIE beta" evidence="8">
    <location>
        <begin position="69"/>
        <end position="144"/>
    </location>
</feature>
<reference evidence="9 10" key="1">
    <citation type="journal article" date="2024" name="Nat. Commun.">
        <title>Phylogenomics reveals the evolutionary origins of lichenization in chlorophyte algae.</title>
        <authorList>
            <person name="Puginier C."/>
            <person name="Libourel C."/>
            <person name="Otte J."/>
            <person name="Skaloud P."/>
            <person name="Haon M."/>
            <person name="Grisel S."/>
            <person name="Petersen M."/>
            <person name="Berrin J.G."/>
            <person name="Delaux P.M."/>
            <person name="Dal Grande F."/>
            <person name="Keller J."/>
        </authorList>
    </citation>
    <scope>NUCLEOTIDE SEQUENCE [LARGE SCALE GENOMIC DNA]</scope>
    <source>
        <strain evidence="9 10">SAG 245.80</strain>
    </source>
</reference>
<accession>A0AAW1RCV6</accession>
<organism evidence="9 10">
    <name type="scientific">Elliptochloris bilobata</name>
    <dbReference type="NCBI Taxonomy" id="381761"/>
    <lineage>
        <taxon>Eukaryota</taxon>
        <taxon>Viridiplantae</taxon>
        <taxon>Chlorophyta</taxon>
        <taxon>core chlorophytes</taxon>
        <taxon>Trebouxiophyceae</taxon>
        <taxon>Trebouxiophyceae incertae sedis</taxon>
        <taxon>Elliptochloris clade</taxon>
        <taxon>Elliptochloris</taxon>
    </lineage>
</organism>
<feature type="compositionally biased region" description="Basic residues" evidence="7">
    <location>
        <begin position="246"/>
        <end position="267"/>
    </location>
</feature>
<feature type="region of interest" description="Disordered" evidence="7">
    <location>
        <begin position="1"/>
        <end position="70"/>
    </location>
</feature>
<dbReference type="GO" id="GO:0005673">
    <property type="term" value="C:transcription factor TFIIE complex"/>
    <property type="evidence" value="ECO:0007669"/>
    <property type="project" value="InterPro"/>
</dbReference>
<evidence type="ECO:0000259" key="8">
    <source>
        <dbReference type="PROSITE" id="PS51351"/>
    </source>
</evidence>
<evidence type="ECO:0000256" key="3">
    <source>
        <dbReference type="ARBA" id="ARBA00023125"/>
    </source>
</evidence>
<dbReference type="InterPro" id="IPR016656">
    <property type="entry name" value="TFIIE-bsu"/>
</dbReference>
<keyword evidence="3" id="KW-0238">DNA-binding</keyword>
<dbReference type="EMBL" id="JALJOU010000046">
    <property type="protein sequence ID" value="KAK9831440.1"/>
    <property type="molecule type" value="Genomic_DNA"/>
</dbReference>
<protein>
    <recommendedName>
        <fullName evidence="8">TFIIE beta domain-containing protein</fullName>
    </recommendedName>
</protein>
<evidence type="ECO:0000313" key="9">
    <source>
        <dbReference type="EMBL" id="KAK9831440.1"/>
    </source>
</evidence>
<evidence type="ECO:0000256" key="5">
    <source>
        <dbReference type="ARBA" id="ARBA00023242"/>
    </source>
</evidence>
<comment type="function">
    <text evidence="6">Recruits TFIIH to the initiation complex and stimulates the RNA polymerase II C-terminal domain kinase and DNA-dependent ATPase activities of TFIIH. Both TFIIH and TFIIE are required for promoter clearance by RNA polymerase.</text>
</comment>
<proteinExistence type="predicted"/>
<dbReference type="GO" id="GO:0003677">
    <property type="term" value="F:DNA binding"/>
    <property type="evidence" value="ECO:0007669"/>
    <property type="project" value="UniProtKB-KW"/>
</dbReference>
<keyword evidence="4" id="KW-0804">Transcription</keyword>
<comment type="subcellular location">
    <subcellularLocation>
        <location evidence="1">Nucleus</location>
    </subcellularLocation>
</comment>
<evidence type="ECO:0000256" key="1">
    <source>
        <dbReference type="ARBA" id="ARBA00004123"/>
    </source>
</evidence>
<evidence type="ECO:0000256" key="6">
    <source>
        <dbReference type="ARBA" id="ARBA00025581"/>
    </source>
</evidence>
<dbReference type="Pfam" id="PF18121">
    <property type="entry name" value="TFA2_Winged_2"/>
    <property type="match status" value="1"/>
</dbReference>
<dbReference type="PANTHER" id="PTHR12716">
    <property type="entry name" value="TRANSCRIPTION INITIATION FACTOR IIE, BETA SUBUNIT"/>
    <property type="match status" value="1"/>
</dbReference>
<evidence type="ECO:0000256" key="7">
    <source>
        <dbReference type="SAM" id="MobiDB-lite"/>
    </source>
</evidence>
<dbReference type="GO" id="GO:0006367">
    <property type="term" value="P:transcription initiation at RNA polymerase II promoter"/>
    <property type="evidence" value="ECO:0007669"/>
    <property type="project" value="InterPro"/>
</dbReference>
<dbReference type="Proteomes" id="UP001445335">
    <property type="component" value="Unassembled WGS sequence"/>
</dbReference>
<dbReference type="AlphaFoldDB" id="A0AAW1RCV6"/>
<evidence type="ECO:0000256" key="2">
    <source>
        <dbReference type="ARBA" id="ARBA00023015"/>
    </source>
</evidence>
<dbReference type="InterPro" id="IPR040501">
    <property type="entry name" value="TFA2_Winged_2"/>
</dbReference>
<feature type="region of interest" description="Disordered" evidence="7">
    <location>
        <begin position="246"/>
        <end position="284"/>
    </location>
</feature>
<keyword evidence="2" id="KW-0805">Transcription regulation</keyword>
<dbReference type="InterPro" id="IPR003166">
    <property type="entry name" value="TFIIE_bsu_DNA-bd"/>
</dbReference>
<dbReference type="GO" id="GO:0001097">
    <property type="term" value="F:TFIIH-class transcription factor complex binding"/>
    <property type="evidence" value="ECO:0007669"/>
    <property type="project" value="TreeGrafter"/>
</dbReference>
<feature type="compositionally biased region" description="Low complexity" evidence="7">
    <location>
        <begin position="54"/>
        <end position="63"/>
    </location>
</feature>
<dbReference type="PANTHER" id="PTHR12716:SF8">
    <property type="entry name" value="TRANSCRIPTION INITIATION FACTOR IIE SUBUNIT BETA"/>
    <property type="match status" value="1"/>
</dbReference>